<dbReference type="Proteomes" id="UP000249757">
    <property type="component" value="Unassembled WGS sequence"/>
</dbReference>
<feature type="region of interest" description="Disordered" evidence="1">
    <location>
        <begin position="44"/>
        <end position="66"/>
    </location>
</feature>
<feature type="compositionally biased region" description="Pro residues" evidence="1">
    <location>
        <begin position="49"/>
        <end position="65"/>
    </location>
</feature>
<organism evidence="3 4">
    <name type="scientific">Pyrenophora tritici-repentis</name>
    <dbReference type="NCBI Taxonomy" id="45151"/>
    <lineage>
        <taxon>Eukaryota</taxon>
        <taxon>Fungi</taxon>
        <taxon>Dikarya</taxon>
        <taxon>Ascomycota</taxon>
        <taxon>Pezizomycotina</taxon>
        <taxon>Dothideomycetes</taxon>
        <taxon>Pleosporomycetidae</taxon>
        <taxon>Pleosporales</taxon>
        <taxon>Pleosporineae</taxon>
        <taxon>Pleosporaceae</taxon>
        <taxon>Pyrenophora</taxon>
    </lineage>
</organism>
<keyword evidence="4" id="KW-1185">Reference proteome</keyword>
<sequence length="380" mass="43010">MRIARILGLAALVGAVVGEQWPSYSNHNVSTLNCTILGDSEKIVDTAARPPPPPPPRPPPLPSRPEPASNQLWYKCLDKGCIFNWAMRTDDRAVGPFYKPARDTAASPYQSQDDLRKWYWFPYPQDKINEKYDDFYGTWGIGYALDELGLSAYRSTYEGGENYVYVIDHENPARDDVDHQWYQIDGKSYRATGASYGFSINSAQGVIIGMNRLSPKNAAKERNPPVPDDELPGLNQFSDVAWIGWESQTKDQNHDIKGLRYFISVTITNEETLAVVQRALDAKGWRFRDWPGYTFEDRQSPEMRAIMGTPNIQGFAYFLIQHKAQLGNMYISKLQVFNGETSHESPCIIAHVSPADDAPQIGIHQEERHIVRVHTARAML</sequence>
<accession>A0A922NCR5</accession>
<evidence type="ECO:0000256" key="1">
    <source>
        <dbReference type="SAM" id="MobiDB-lite"/>
    </source>
</evidence>
<reference evidence="4" key="1">
    <citation type="journal article" date="2022" name="Microb. Genom.">
        <title>A global pangenome for the wheat fungal pathogen Pyrenophora tritici-repentis and prediction of effector protein structural homology.</title>
        <authorList>
            <person name="Moolhuijzen P.M."/>
            <person name="See P.T."/>
            <person name="Shi G."/>
            <person name="Powell H.R."/>
            <person name="Cockram J."/>
            <person name="Jorgensen L.N."/>
            <person name="Benslimane H."/>
            <person name="Strelkov S.E."/>
            <person name="Turner J."/>
            <person name="Liu Z."/>
            <person name="Moffat C.S."/>
        </authorList>
    </citation>
    <scope>NUCLEOTIDE SEQUENCE [LARGE SCALE GENOMIC DNA]</scope>
</reference>
<dbReference type="AlphaFoldDB" id="A0A922NCR5"/>
<feature type="signal peptide" evidence="2">
    <location>
        <begin position="1"/>
        <end position="18"/>
    </location>
</feature>
<keyword evidence="2" id="KW-0732">Signal</keyword>
<feature type="chain" id="PRO_5038011471" evidence="2">
    <location>
        <begin position="19"/>
        <end position="380"/>
    </location>
</feature>
<dbReference type="OrthoDB" id="191139at2759"/>
<evidence type="ECO:0000256" key="2">
    <source>
        <dbReference type="SAM" id="SignalP"/>
    </source>
</evidence>
<dbReference type="EMBL" id="NRDI02000009">
    <property type="protein sequence ID" value="KAI1513470.1"/>
    <property type="molecule type" value="Genomic_DNA"/>
</dbReference>
<evidence type="ECO:0000313" key="4">
    <source>
        <dbReference type="Proteomes" id="UP000249757"/>
    </source>
</evidence>
<name>A0A922NCR5_9PLEO</name>
<proteinExistence type="predicted"/>
<gene>
    <name evidence="3" type="ORF">Ptr86124_007372</name>
</gene>
<evidence type="ECO:0000313" key="3">
    <source>
        <dbReference type="EMBL" id="KAI1513470.1"/>
    </source>
</evidence>
<protein>
    <submittedName>
        <fullName evidence="3">Uncharacterized protein</fullName>
    </submittedName>
</protein>
<comment type="caution">
    <text evidence="3">The sequence shown here is derived from an EMBL/GenBank/DDBJ whole genome shotgun (WGS) entry which is preliminary data.</text>
</comment>